<dbReference type="Proteomes" id="UP001153678">
    <property type="component" value="Unassembled WGS sequence"/>
</dbReference>
<evidence type="ECO:0000313" key="2">
    <source>
        <dbReference type="Proteomes" id="UP001153678"/>
    </source>
</evidence>
<feature type="non-terminal residue" evidence="1">
    <location>
        <position position="1"/>
    </location>
</feature>
<gene>
    <name evidence="1" type="ORF">FWILDA_LOCUS6089</name>
</gene>
<dbReference type="AlphaFoldDB" id="A0A9W4SL52"/>
<evidence type="ECO:0000313" key="1">
    <source>
        <dbReference type="EMBL" id="CAI2173448.1"/>
    </source>
</evidence>
<protein>
    <submittedName>
        <fullName evidence="1">5299_t:CDS:1</fullName>
    </submittedName>
</protein>
<sequence>YLVQIRAFDFYFKYKTSLGFIKVFLRIMPVSDKFLKKPDKWKMHPELLKSNVKDDKDAAAVDDSHNE</sequence>
<name>A0A9W4SL52_9GLOM</name>
<reference evidence="1" key="1">
    <citation type="submission" date="2022-08" db="EMBL/GenBank/DDBJ databases">
        <authorList>
            <person name="Kallberg Y."/>
            <person name="Tangrot J."/>
            <person name="Rosling A."/>
        </authorList>
    </citation>
    <scope>NUCLEOTIDE SEQUENCE</scope>
    <source>
        <strain evidence="1">Wild A</strain>
    </source>
</reference>
<organism evidence="1 2">
    <name type="scientific">Funneliformis geosporum</name>
    <dbReference type="NCBI Taxonomy" id="1117311"/>
    <lineage>
        <taxon>Eukaryota</taxon>
        <taxon>Fungi</taxon>
        <taxon>Fungi incertae sedis</taxon>
        <taxon>Mucoromycota</taxon>
        <taxon>Glomeromycotina</taxon>
        <taxon>Glomeromycetes</taxon>
        <taxon>Glomerales</taxon>
        <taxon>Glomeraceae</taxon>
        <taxon>Funneliformis</taxon>
    </lineage>
</organism>
<proteinExistence type="predicted"/>
<comment type="caution">
    <text evidence="1">The sequence shown here is derived from an EMBL/GenBank/DDBJ whole genome shotgun (WGS) entry which is preliminary data.</text>
</comment>
<keyword evidence="2" id="KW-1185">Reference proteome</keyword>
<dbReference type="EMBL" id="CAMKVN010001067">
    <property type="protein sequence ID" value="CAI2173448.1"/>
    <property type="molecule type" value="Genomic_DNA"/>
</dbReference>
<accession>A0A9W4SL52</accession>